<evidence type="ECO:0000256" key="2">
    <source>
        <dbReference type="ARBA" id="ARBA00022475"/>
    </source>
</evidence>
<name>Q9YDM2_AERPE</name>
<dbReference type="KEGG" id="ape:APE_0891"/>
<evidence type="ECO:0000313" key="8">
    <source>
        <dbReference type="EMBL" id="BAA79875.1"/>
    </source>
</evidence>
<evidence type="ECO:0000313" key="9">
    <source>
        <dbReference type="Proteomes" id="UP000002518"/>
    </source>
</evidence>
<dbReference type="EMBL" id="BA000002">
    <property type="protein sequence ID" value="BAA79875.1"/>
    <property type="molecule type" value="Genomic_DNA"/>
</dbReference>
<dbReference type="GO" id="GO:0006825">
    <property type="term" value="P:copper ion transport"/>
    <property type="evidence" value="ECO:0007669"/>
    <property type="project" value="InterPro"/>
</dbReference>
<feature type="domain" description="Copper resistance protein D" evidence="7">
    <location>
        <begin position="52"/>
        <end position="157"/>
    </location>
</feature>
<evidence type="ECO:0000256" key="3">
    <source>
        <dbReference type="ARBA" id="ARBA00022692"/>
    </source>
</evidence>
<protein>
    <recommendedName>
        <fullName evidence="7">Copper resistance protein D domain-containing protein</fullName>
    </recommendedName>
</protein>
<keyword evidence="5 6" id="KW-0472">Membrane</keyword>
<evidence type="ECO:0000259" key="7">
    <source>
        <dbReference type="Pfam" id="PF05425"/>
    </source>
</evidence>
<evidence type="ECO:0000256" key="5">
    <source>
        <dbReference type="ARBA" id="ARBA00023136"/>
    </source>
</evidence>
<dbReference type="PIR" id="C72684">
    <property type="entry name" value="C72684"/>
</dbReference>
<dbReference type="eggNOG" id="arCOG05392">
    <property type="taxonomic scope" value="Archaea"/>
</dbReference>
<dbReference type="EnsemblBacteria" id="BAA79875">
    <property type="protein sequence ID" value="BAA79875"/>
    <property type="gene ID" value="APE_0891"/>
</dbReference>
<dbReference type="AlphaFoldDB" id="Q9YDM2"/>
<keyword evidence="9" id="KW-1185">Reference proteome</keyword>
<sequence>MADFANIFLGWLHILGVVIWIGGSIVLDVILRPGSIKSMGLTQEQAARLGQAISKRFSPMVWISVVVVAATGVLRGARMDVLGYDALTGTTYGLILSAKLILFLAMMVIGVMIGRTGLKLAKAGDPEESLKAQTKIRKLSEVNIAIGIVVILLAVALRYGGI</sequence>
<proteinExistence type="predicted"/>
<dbReference type="Proteomes" id="UP000002518">
    <property type="component" value="Chromosome"/>
</dbReference>
<dbReference type="PANTHER" id="PTHR34820:SF4">
    <property type="entry name" value="INNER MEMBRANE PROTEIN YEBZ"/>
    <property type="match status" value="1"/>
</dbReference>
<keyword evidence="4 6" id="KW-1133">Transmembrane helix</keyword>
<dbReference type="Pfam" id="PF05425">
    <property type="entry name" value="CopD"/>
    <property type="match status" value="1"/>
</dbReference>
<evidence type="ECO:0000256" key="4">
    <source>
        <dbReference type="ARBA" id="ARBA00022989"/>
    </source>
</evidence>
<dbReference type="InterPro" id="IPR032694">
    <property type="entry name" value="CopC/D"/>
</dbReference>
<feature type="transmembrane region" description="Helical" evidence="6">
    <location>
        <begin position="12"/>
        <end position="31"/>
    </location>
</feature>
<evidence type="ECO:0000256" key="6">
    <source>
        <dbReference type="SAM" id="Phobius"/>
    </source>
</evidence>
<evidence type="ECO:0000256" key="1">
    <source>
        <dbReference type="ARBA" id="ARBA00004651"/>
    </source>
</evidence>
<feature type="transmembrane region" description="Helical" evidence="6">
    <location>
        <begin position="94"/>
        <end position="118"/>
    </location>
</feature>
<feature type="transmembrane region" description="Helical" evidence="6">
    <location>
        <begin position="139"/>
        <end position="159"/>
    </location>
</feature>
<accession>Q9YDM2</accession>
<feature type="transmembrane region" description="Helical" evidence="6">
    <location>
        <begin position="57"/>
        <end position="74"/>
    </location>
</feature>
<dbReference type="GeneID" id="1444986"/>
<reference evidence="8 9" key="1">
    <citation type="journal article" date="1999" name="DNA Res.">
        <title>Complete genome sequence of an aerobic hyper-thermophilic crenarchaeon, Aeropyrum pernix K1.</title>
        <authorList>
            <person name="Kawarabayasi Y."/>
            <person name="Hino Y."/>
            <person name="Horikawa H."/>
            <person name="Yamazaki S."/>
            <person name="Haikawa Y."/>
            <person name="Jin-no K."/>
            <person name="Takahashi M."/>
            <person name="Sekine M."/>
            <person name="Baba S."/>
            <person name="Ankai A."/>
            <person name="Kosugi H."/>
            <person name="Hosoyama A."/>
            <person name="Fukui S."/>
            <person name="Nagai Y."/>
            <person name="Nishijima K."/>
            <person name="Nakazawa H."/>
            <person name="Takamiya M."/>
            <person name="Masuda S."/>
            <person name="Funahashi T."/>
            <person name="Tanaka T."/>
            <person name="Kudoh Y."/>
            <person name="Yamazaki J."/>
            <person name="Kushida N."/>
            <person name="Oguchi A."/>
            <person name="Aoki K."/>
            <person name="Kubota K."/>
            <person name="Nakamura Y."/>
            <person name="Nomura N."/>
            <person name="Sako Y."/>
            <person name="Kikuchi H."/>
        </authorList>
    </citation>
    <scope>NUCLEOTIDE SEQUENCE [LARGE SCALE GENOMIC DNA]</scope>
    <source>
        <strain evidence="9">ATCC 700893 / DSM 11879 / JCM 9820 / NBRC 100138 / K1</strain>
    </source>
</reference>
<comment type="subcellular location">
    <subcellularLocation>
        <location evidence="1">Cell membrane</location>
        <topology evidence="1">Multi-pass membrane protein</topology>
    </subcellularLocation>
</comment>
<dbReference type="GO" id="GO:0005886">
    <property type="term" value="C:plasma membrane"/>
    <property type="evidence" value="ECO:0007669"/>
    <property type="project" value="UniProtKB-SubCell"/>
</dbReference>
<keyword evidence="2" id="KW-1003">Cell membrane</keyword>
<dbReference type="InterPro" id="IPR008457">
    <property type="entry name" value="Cu-R_CopD_dom"/>
</dbReference>
<organism evidence="8 9">
    <name type="scientific">Aeropyrum pernix (strain ATCC 700893 / DSM 11879 / JCM 9820 / NBRC 100138 / K1)</name>
    <dbReference type="NCBI Taxonomy" id="272557"/>
    <lineage>
        <taxon>Archaea</taxon>
        <taxon>Thermoproteota</taxon>
        <taxon>Thermoprotei</taxon>
        <taxon>Desulfurococcales</taxon>
        <taxon>Desulfurococcaceae</taxon>
        <taxon>Aeropyrum</taxon>
    </lineage>
</organism>
<gene>
    <name evidence="8" type="ordered locus">APE_0891</name>
</gene>
<keyword evidence="3 6" id="KW-0812">Transmembrane</keyword>
<dbReference type="PANTHER" id="PTHR34820">
    <property type="entry name" value="INNER MEMBRANE PROTEIN YEBZ"/>
    <property type="match status" value="1"/>
</dbReference>
<dbReference type="RefSeq" id="WP_010866052.1">
    <property type="nucleotide sequence ID" value="NC_000854.2"/>
</dbReference>